<evidence type="ECO:0000256" key="4">
    <source>
        <dbReference type="ARBA" id="ARBA00022801"/>
    </source>
</evidence>
<feature type="domain" description="PDEase" evidence="9">
    <location>
        <begin position="622"/>
        <end position="948"/>
    </location>
</feature>
<feature type="binding site" evidence="7">
    <location>
        <position position="743"/>
    </location>
    <ligand>
        <name>Zn(2+)</name>
        <dbReference type="ChEBI" id="CHEBI:29105"/>
        <label>2</label>
    </ligand>
</feature>
<dbReference type="FunFam" id="1.10.1300.10:FF:000003">
    <property type="entry name" value="Phosphodiesterase"/>
    <property type="match status" value="1"/>
</dbReference>
<evidence type="ECO:0000256" key="8">
    <source>
        <dbReference type="RuleBase" id="RU363067"/>
    </source>
</evidence>
<comment type="caution">
    <text evidence="10">The sequence shown here is derived from an EMBL/GenBank/DDBJ whole genome shotgun (WGS) entry which is preliminary data.</text>
</comment>
<feature type="active site" description="Proton donor" evidence="5">
    <location>
        <position position="701"/>
    </location>
</feature>
<feature type="binding site" evidence="7">
    <location>
        <position position="705"/>
    </location>
    <ligand>
        <name>Zn(2+)</name>
        <dbReference type="ChEBI" id="CHEBI:29105"/>
        <label>1</label>
    </ligand>
</feature>
<dbReference type="PROSITE" id="PS51845">
    <property type="entry name" value="PDEASE_I_2"/>
    <property type="match status" value="1"/>
</dbReference>
<evidence type="ECO:0000256" key="5">
    <source>
        <dbReference type="PIRSR" id="PIRSR623088-1"/>
    </source>
</evidence>
<dbReference type="PROSITE" id="PS00126">
    <property type="entry name" value="PDEASE_I_1"/>
    <property type="match status" value="1"/>
</dbReference>
<evidence type="ECO:0000259" key="9">
    <source>
        <dbReference type="PROSITE" id="PS51845"/>
    </source>
</evidence>
<evidence type="ECO:0000256" key="7">
    <source>
        <dbReference type="PIRSR" id="PIRSR623088-3"/>
    </source>
</evidence>
<feature type="binding site" evidence="7">
    <location>
        <position position="742"/>
    </location>
    <ligand>
        <name>Zn(2+)</name>
        <dbReference type="ChEBI" id="CHEBI:29105"/>
        <label>1</label>
    </ligand>
</feature>
<proteinExistence type="inferred from homology"/>
<dbReference type="SMART" id="SM00471">
    <property type="entry name" value="HDc"/>
    <property type="match status" value="1"/>
</dbReference>
<gene>
    <name evidence="10" type="ORF">CDAUBV1_LOCUS13988</name>
</gene>
<dbReference type="PANTHER" id="PTHR11347">
    <property type="entry name" value="CYCLIC NUCLEOTIDE PHOSPHODIESTERASE"/>
    <property type="match status" value="1"/>
</dbReference>
<dbReference type="GO" id="GO:0046872">
    <property type="term" value="F:metal ion binding"/>
    <property type="evidence" value="ECO:0007669"/>
    <property type="project" value="UniProtKB-KW"/>
</dbReference>
<keyword evidence="4 8" id="KW-0378">Hydrolase</keyword>
<dbReference type="Gene3D" id="3.30.450.40">
    <property type="match status" value="2"/>
</dbReference>
<dbReference type="EMBL" id="CAXLJL010000556">
    <property type="protein sequence ID" value="CAL5138923.1"/>
    <property type="molecule type" value="Genomic_DNA"/>
</dbReference>
<dbReference type="SMART" id="SM00065">
    <property type="entry name" value="GAF"/>
    <property type="match status" value="1"/>
</dbReference>
<comment type="similarity">
    <text evidence="1 8">Belongs to the cyclic nucleotide phosphodiesterase family.</text>
</comment>
<evidence type="ECO:0000256" key="6">
    <source>
        <dbReference type="PIRSR" id="PIRSR623088-2"/>
    </source>
</evidence>
<dbReference type="EC" id="3.1.4.-" evidence="8"/>
<dbReference type="SUPFAM" id="SSF55781">
    <property type="entry name" value="GAF domain-like"/>
    <property type="match status" value="2"/>
</dbReference>
<dbReference type="InterPro" id="IPR023088">
    <property type="entry name" value="PDEase"/>
</dbReference>
<feature type="binding site" evidence="7">
    <location>
        <position position="743"/>
    </location>
    <ligand>
        <name>Zn(2+)</name>
        <dbReference type="ChEBI" id="CHEBI:29105"/>
        <label>1</label>
    </ligand>
</feature>
<dbReference type="PRINTS" id="PR00387">
    <property type="entry name" value="PDIESTERASE1"/>
</dbReference>
<evidence type="ECO:0000256" key="3">
    <source>
        <dbReference type="ARBA" id="ARBA00022723"/>
    </source>
</evidence>
<dbReference type="Pfam" id="PF01590">
    <property type="entry name" value="GAF"/>
    <property type="match status" value="1"/>
</dbReference>
<dbReference type="InterPro" id="IPR003018">
    <property type="entry name" value="GAF"/>
</dbReference>
<dbReference type="InterPro" id="IPR023174">
    <property type="entry name" value="PDEase_CS"/>
</dbReference>
<dbReference type="GO" id="GO:0007165">
    <property type="term" value="P:signal transduction"/>
    <property type="evidence" value="ECO:0007669"/>
    <property type="project" value="InterPro"/>
</dbReference>
<dbReference type="Gene3D" id="1.10.1300.10">
    <property type="entry name" value="3'5'-cyclic nucleotide phosphodiesterase, catalytic domain"/>
    <property type="match status" value="1"/>
</dbReference>
<feature type="binding site" evidence="6">
    <location>
        <position position="905"/>
    </location>
    <ligand>
        <name>AMP</name>
        <dbReference type="ChEBI" id="CHEBI:456215"/>
    </ligand>
</feature>
<dbReference type="InterPro" id="IPR002073">
    <property type="entry name" value="PDEase_catalytic_dom"/>
</dbReference>
<dbReference type="SUPFAM" id="SSF109604">
    <property type="entry name" value="HD-domain/PDEase-like"/>
    <property type="match status" value="1"/>
</dbReference>
<dbReference type="InterPro" id="IPR036971">
    <property type="entry name" value="PDEase_catalytic_dom_sf"/>
</dbReference>
<feature type="binding site" evidence="7">
    <location>
        <position position="854"/>
    </location>
    <ligand>
        <name>Zn(2+)</name>
        <dbReference type="ChEBI" id="CHEBI:29105"/>
        <label>1</label>
    </ligand>
</feature>
<evidence type="ECO:0000313" key="11">
    <source>
        <dbReference type="Proteomes" id="UP001497525"/>
    </source>
</evidence>
<keyword evidence="3 7" id="KW-0479">Metal-binding</keyword>
<sequence length="974" mass="111695">MSFTKEFGDHIKKGHRWHKELLRRFSPFGQLTTKVNDVGLLLGSLITKRELQEQAKMVAKILFPACEAAELVIRDEKHPTLDCPMEVIMRGIQSKPNRDVQIKQIPVELARHIVNMINEKSIMFTFQKEKDELNLVSFYLEQPASFKDQTAEFVIIASELPRSAMRRAAYLQQQLSVALSRVDRLEQLTLSAYNQSIRLVRRPRQGKVPCCSKAPNLIERWVENDRSPFIEFFQTLVDIDPDKLQTEVMTYLFHQTSAETGFLALKIPDGKEFVCHFPGGDRLDEPICADFTEEPFKQLLKEKRTLYISPLTAEQIQTITQILAAGARVSVLMDRGKMKNVKIGQNIFSLMCYPFYSGDSDNLECVVVLVNKVSGTTQETLYTKFSPIDQNIVQECITYTMPLLRCSVAYQNEQLVKLKTQEMLKVAGNIFLHTMDLTDLLLRIMKEARNLTKAERCSVFLLEKETGVLVAKVLDGLPTAPDKNTKFVTASGETVTLPEEIRISANQGIAGYVATTGQILNIKNAYEHPLFYSGVDEQTGFRTRNILCFPIKNEKNGIVGVAQLCNKINFPYFTSADEDVAKTFAFYCCISIVQSLMYKKVQDAQHRTKVANEMMIYHMQVSEEKLSWLATCEILRLEKFIPNSWKLCSIPRAVASDHDSYLAVLAMFNELGLIRRWRLCRKTLAHFILLVRQSYRDPPYHNWTHAFSVCHFIYICGRNLPLEGIMLEKMEFFALFVASLCHDMDHRGTNNSFQVQSQSLLAALYSSEGSVMERHHFSQTICVLNTAGCNIFESLQEAEYTKMLDLIRDCILATDLGHHLSILPRQRQMATEGYEVENPEHHYLLLSLLMTAADLSDQTKNWRNTVQVAKLIYEEFFRQGDLEKAMGHSPSDGMDRRRSCVPSLQIGFLDFIITPMLEVMVQLFPQSADFVDVVRRNRARWEYILKKVQSHELKGSGLEIFEYDLENFQFPERL</sequence>
<dbReference type="InterPro" id="IPR029016">
    <property type="entry name" value="GAF-like_dom_sf"/>
</dbReference>
<evidence type="ECO:0000256" key="1">
    <source>
        <dbReference type="ARBA" id="ARBA00007648"/>
    </source>
</evidence>
<keyword evidence="2" id="KW-0140">cGMP</keyword>
<feature type="binding site" evidence="6">
    <location>
        <begin position="701"/>
        <end position="705"/>
    </location>
    <ligand>
        <name>AMP</name>
        <dbReference type="ChEBI" id="CHEBI:456215"/>
    </ligand>
</feature>
<evidence type="ECO:0000313" key="10">
    <source>
        <dbReference type="EMBL" id="CAL5138923.1"/>
    </source>
</evidence>
<dbReference type="GO" id="GO:0004114">
    <property type="term" value="F:3',5'-cyclic-nucleotide phosphodiesterase activity"/>
    <property type="evidence" value="ECO:0007669"/>
    <property type="project" value="InterPro"/>
</dbReference>
<dbReference type="InterPro" id="IPR003607">
    <property type="entry name" value="HD/PDEase_dom"/>
</dbReference>
<organism evidence="10 11">
    <name type="scientific">Calicophoron daubneyi</name>
    <name type="common">Rumen fluke</name>
    <name type="synonym">Paramphistomum daubneyi</name>
    <dbReference type="NCBI Taxonomy" id="300641"/>
    <lineage>
        <taxon>Eukaryota</taxon>
        <taxon>Metazoa</taxon>
        <taxon>Spiralia</taxon>
        <taxon>Lophotrochozoa</taxon>
        <taxon>Platyhelminthes</taxon>
        <taxon>Trematoda</taxon>
        <taxon>Digenea</taxon>
        <taxon>Plagiorchiida</taxon>
        <taxon>Pronocephalata</taxon>
        <taxon>Paramphistomoidea</taxon>
        <taxon>Paramphistomidae</taxon>
        <taxon>Calicophoron</taxon>
    </lineage>
</organism>
<dbReference type="AlphaFoldDB" id="A0AAV2TNX9"/>
<dbReference type="FunFam" id="3.30.450.40:FF:000007">
    <property type="entry name" value="Phosphodiesterase"/>
    <property type="match status" value="1"/>
</dbReference>
<dbReference type="Pfam" id="PF00233">
    <property type="entry name" value="PDEase_I"/>
    <property type="match status" value="1"/>
</dbReference>
<protein>
    <recommendedName>
        <fullName evidence="8">Phosphodiesterase</fullName>
        <ecNumber evidence="8">3.1.4.-</ecNumber>
    </recommendedName>
</protein>
<feature type="binding site" evidence="6">
    <location>
        <position position="854"/>
    </location>
    <ligand>
        <name>AMP</name>
        <dbReference type="ChEBI" id="CHEBI:456215"/>
    </ligand>
</feature>
<dbReference type="CDD" id="cd00077">
    <property type="entry name" value="HDc"/>
    <property type="match status" value="1"/>
</dbReference>
<comment type="cofactor">
    <cofactor evidence="8">
        <name>a divalent metal cation</name>
        <dbReference type="ChEBI" id="CHEBI:60240"/>
    </cofactor>
    <text evidence="8">Binds 2 divalent metal cations per subunit. Site 1 may preferentially bind zinc ions, while site 2 has a preference for magnesium and/or manganese ions.</text>
</comment>
<name>A0AAV2TNX9_CALDB</name>
<reference evidence="10" key="1">
    <citation type="submission" date="2024-06" db="EMBL/GenBank/DDBJ databases">
        <authorList>
            <person name="Liu X."/>
            <person name="Lenzi L."/>
            <person name="Haldenby T S."/>
            <person name="Uol C."/>
        </authorList>
    </citation>
    <scope>NUCLEOTIDE SEQUENCE</scope>
</reference>
<feature type="binding site" evidence="6">
    <location>
        <position position="743"/>
    </location>
    <ligand>
        <name>AMP</name>
        <dbReference type="ChEBI" id="CHEBI:456215"/>
    </ligand>
</feature>
<dbReference type="Proteomes" id="UP001497525">
    <property type="component" value="Unassembled WGS sequence"/>
</dbReference>
<evidence type="ECO:0000256" key="2">
    <source>
        <dbReference type="ARBA" id="ARBA00022535"/>
    </source>
</evidence>
<accession>A0AAV2TNX9</accession>